<comment type="subcellular location">
    <subcellularLocation>
        <location evidence="1 10">Cell membrane</location>
        <topology evidence="1 10">Multi-pass membrane protein</topology>
    </subcellularLocation>
</comment>
<evidence type="ECO:0000256" key="3">
    <source>
        <dbReference type="ARBA" id="ARBA00022692"/>
    </source>
</evidence>
<keyword evidence="10" id="KW-0915">Sodium</keyword>
<dbReference type="InterPro" id="IPR003691">
    <property type="entry name" value="FluC"/>
</dbReference>
<keyword evidence="3 10" id="KW-0812">Transmembrane</keyword>
<evidence type="ECO:0000256" key="7">
    <source>
        <dbReference type="ARBA" id="ARBA00035120"/>
    </source>
</evidence>
<evidence type="ECO:0000313" key="11">
    <source>
        <dbReference type="EMBL" id="RBQ00006.1"/>
    </source>
</evidence>
<comment type="function">
    <text evidence="9 10">Fluoride-specific ion channel. Important for reducing fluoride concentration in the cell, thus reducing its toxicity.</text>
</comment>
<evidence type="ECO:0000256" key="8">
    <source>
        <dbReference type="ARBA" id="ARBA00035585"/>
    </source>
</evidence>
<organism evidence="11 12">
    <name type="scientific">Bifidobacterium xylocopae</name>
    <dbReference type="NCBI Taxonomy" id="2493119"/>
    <lineage>
        <taxon>Bacteria</taxon>
        <taxon>Bacillati</taxon>
        <taxon>Actinomycetota</taxon>
        <taxon>Actinomycetes</taxon>
        <taxon>Bifidobacteriales</taxon>
        <taxon>Bifidobacteriaceae</taxon>
        <taxon>Bifidobacterium</taxon>
    </lineage>
</organism>
<keyword evidence="12" id="KW-1185">Reference proteome</keyword>
<keyword evidence="10" id="KW-0813">Transport</keyword>
<feature type="binding site" evidence="10">
    <location>
        <position position="95"/>
    </location>
    <ligand>
        <name>Na(+)</name>
        <dbReference type="ChEBI" id="CHEBI:29101"/>
        <note>structural</note>
    </ligand>
</feature>
<keyword evidence="4 10" id="KW-1133">Transmembrane helix</keyword>
<dbReference type="GO" id="GO:0062054">
    <property type="term" value="F:fluoride channel activity"/>
    <property type="evidence" value="ECO:0007669"/>
    <property type="project" value="UniProtKB-UniRule"/>
</dbReference>
<proteinExistence type="inferred from homology"/>
<dbReference type="EMBL" id="PDCH01000001">
    <property type="protein sequence ID" value="RBQ00006.1"/>
    <property type="molecule type" value="Genomic_DNA"/>
</dbReference>
<dbReference type="PANTHER" id="PTHR28259:SF1">
    <property type="entry name" value="FLUORIDE EXPORT PROTEIN 1-RELATED"/>
    <property type="match status" value="1"/>
</dbReference>
<keyword evidence="5 10" id="KW-0472">Membrane</keyword>
<evidence type="ECO:0000256" key="4">
    <source>
        <dbReference type="ARBA" id="ARBA00022989"/>
    </source>
</evidence>
<evidence type="ECO:0000313" key="12">
    <source>
        <dbReference type="Proteomes" id="UP000252345"/>
    </source>
</evidence>
<evidence type="ECO:0000256" key="5">
    <source>
        <dbReference type="ARBA" id="ARBA00023136"/>
    </source>
</evidence>
<evidence type="ECO:0000256" key="2">
    <source>
        <dbReference type="ARBA" id="ARBA00022475"/>
    </source>
</evidence>
<evidence type="ECO:0000256" key="1">
    <source>
        <dbReference type="ARBA" id="ARBA00004651"/>
    </source>
</evidence>
<feature type="transmembrane region" description="Helical" evidence="10">
    <location>
        <begin position="42"/>
        <end position="69"/>
    </location>
</feature>
<dbReference type="Proteomes" id="UP000252345">
    <property type="component" value="Unassembled WGS sequence"/>
</dbReference>
<dbReference type="GO" id="GO:0046872">
    <property type="term" value="F:metal ion binding"/>
    <property type="evidence" value="ECO:0007669"/>
    <property type="project" value="UniProtKB-KW"/>
</dbReference>
<comment type="similarity">
    <text evidence="7 10">Belongs to the fluoride channel Fluc/FEX (TC 1.A.43) family.</text>
</comment>
<keyword evidence="6 10" id="KW-0407">Ion channel</keyword>
<dbReference type="GO" id="GO:0005886">
    <property type="term" value="C:plasma membrane"/>
    <property type="evidence" value="ECO:0007669"/>
    <property type="project" value="UniProtKB-SubCell"/>
</dbReference>
<dbReference type="AlphaFoldDB" id="A0A366KE54"/>
<comment type="caution">
    <text evidence="11">The sequence shown here is derived from an EMBL/GenBank/DDBJ whole genome shotgun (WGS) entry which is preliminary data.</text>
</comment>
<feature type="transmembrane region" description="Helical" evidence="10">
    <location>
        <begin position="16"/>
        <end position="36"/>
    </location>
</feature>
<protein>
    <recommendedName>
        <fullName evidence="10">Fluoride-specific ion channel FluC</fullName>
    </recommendedName>
</protein>
<dbReference type="Pfam" id="PF02537">
    <property type="entry name" value="CRCB"/>
    <property type="match status" value="1"/>
</dbReference>
<keyword evidence="2 10" id="KW-1003">Cell membrane</keyword>
<keyword evidence="10" id="KW-0479">Metal-binding</keyword>
<name>A0A366KE54_9BIFI</name>
<keyword evidence="10" id="KW-0406">Ion transport</keyword>
<dbReference type="OrthoDB" id="3240363at2"/>
<dbReference type="GO" id="GO:0140114">
    <property type="term" value="P:cellular detoxification of fluoride"/>
    <property type="evidence" value="ECO:0007669"/>
    <property type="project" value="UniProtKB-UniRule"/>
</dbReference>
<feature type="transmembrane region" description="Helical" evidence="10">
    <location>
        <begin position="81"/>
        <end position="102"/>
    </location>
</feature>
<accession>A0A366KE54</accession>
<dbReference type="HAMAP" id="MF_00454">
    <property type="entry name" value="FluC"/>
    <property type="match status" value="1"/>
</dbReference>
<sequence length="149" mass="16086">MPEPNRRHPLSPHIDLPVLLLVCAGGAVGTGLRYALSALPAYSWYFQTGTFAANMLACLAFGLLSAYMARAGWIDQRRRELVSRTLGMGVCGGLSTMSTLTIEVFTTARDLHLWSALAYLLATFACGIGLAWLGGGLGRRLARLREGTR</sequence>
<evidence type="ECO:0000256" key="9">
    <source>
        <dbReference type="ARBA" id="ARBA00049940"/>
    </source>
</evidence>
<dbReference type="PANTHER" id="PTHR28259">
    <property type="entry name" value="FLUORIDE EXPORT PROTEIN 1-RELATED"/>
    <property type="match status" value="1"/>
</dbReference>
<reference evidence="11 12" key="1">
    <citation type="submission" date="2017-10" db="EMBL/GenBank/DDBJ databases">
        <title>Bifidobacterium xylocopum sp. nov. and Bifidobacterium aemilianum sp. nov., from the carpenter bee (Xylocopa violacea) digestive tract.</title>
        <authorList>
            <person name="Alberoni D."/>
            <person name="Baffoni L."/>
            <person name="Di Gioia D."/>
            <person name="Gaggia F."/>
            <person name="Biavati B."/>
        </authorList>
    </citation>
    <scope>NUCLEOTIDE SEQUENCE [LARGE SCALE GENOMIC DNA]</scope>
    <source>
        <strain evidence="11 12">XV2</strain>
    </source>
</reference>
<gene>
    <name evidence="10" type="primary">fluC</name>
    <name evidence="10" type="synonym">crcB</name>
    <name evidence="11" type="ORF">CRD59_00630</name>
</gene>
<evidence type="ECO:0000256" key="10">
    <source>
        <dbReference type="HAMAP-Rule" id="MF_00454"/>
    </source>
</evidence>
<feature type="binding site" evidence="10">
    <location>
        <position position="92"/>
    </location>
    <ligand>
        <name>Na(+)</name>
        <dbReference type="ChEBI" id="CHEBI:29101"/>
        <note>structural</note>
    </ligand>
</feature>
<feature type="transmembrane region" description="Helical" evidence="10">
    <location>
        <begin position="114"/>
        <end position="135"/>
    </location>
</feature>
<comment type="catalytic activity">
    <reaction evidence="8">
        <text>fluoride(in) = fluoride(out)</text>
        <dbReference type="Rhea" id="RHEA:76159"/>
        <dbReference type="ChEBI" id="CHEBI:17051"/>
    </reaction>
    <physiologicalReaction direction="left-to-right" evidence="8">
        <dbReference type="Rhea" id="RHEA:76160"/>
    </physiologicalReaction>
</comment>
<dbReference type="RefSeq" id="WP_113852667.1">
    <property type="nucleotide sequence ID" value="NZ_PDCH01000001.1"/>
</dbReference>
<comment type="activity regulation">
    <text evidence="10">Na(+) is not transported, but it plays an essential structural role and its presence is essential for fluoride channel function.</text>
</comment>
<evidence type="ECO:0000256" key="6">
    <source>
        <dbReference type="ARBA" id="ARBA00023303"/>
    </source>
</evidence>